<feature type="transmembrane region" description="Helical" evidence="8">
    <location>
        <begin position="6"/>
        <end position="31"/>
    </location>
</feature>
<dbReference type="Proteomes" id="UP000184241">
    <property type="component" value="Unassembled WGS sequence"/>
</dbReference>
<proteinExistence type="inferred from homology"/>
<evidence type="ECO:0000256" key="5">
    <source>
        <dbReference type="ARBA" id="ARBA00022833"/>
    </source>
</evidence>
<evidence type="ECO:0000256" key="1">
    <source>
        <dbReference type="ARBA" id="ARBA00004651"/>
    </source>
</evidence>
<evidence type="ECO:0000256" key="8">
    <source>
        <dbReference type="SAM" id="Phobius"/>
    </source>
</evidence>
<comment type="subcellular location">
    <subcellularLocation>
        <location evidence="1">Cell membrane</location>
        <topology evidence="1">Multi-pass membrane protein</topology>
    </subcellularLocation>
</comment>
<feature type="transmembrane region" description="Helical" evidence="8">
    <location>
        <begin position="187"/>
        <end position="208"/>
    </location>
</feature>
<evidence type="ECO:0000256" key="4">
    <source>
        <dbReference type="ARBA" id="ARBA00022692"/>
    </source>
</evidence>
<evidence type="ECO:0000313" key="10">
    <source>
        <dbReference type="Proteomes" id="UP000184241"/>
    </source>
</evidence>
<dbReference type="RefSeq" id="WP_073020038.1">
    <property type="nucleotide sequence ID" value="NZ_FQXU01000007.1"/>
</dbReference>
<keyword evidence="6 8" id="KW-1133">Transmembrane helix</keyword>
<evidence type="ECO:0000256" key="2">
    <source>
        <dbReference type="ARBA" id="ARBA00006939"/>
    </source>
</evidence>
<dbReference type="PANTHER" id="PTHR11040:SF211">
    <property type="entry name" value="ZINC TRANSPORTER ZIP11"/>
    <property type="match status" value="1"/>
</dbReference>
<dbReference type="PANTHER" id="PTHR11040">
    <property type="entry name" value="ZINC/IRON TRANSPORTER"/>
    <property type="match status" value="1"/>
</dbReference>
<dbReference type="Pfam" id="PF02535">
    <property type="entry name" value="Zip"/>
    <property type="match status" value="2"/>
</dbReference>
<dbReference type="AlphaFoldDB" id="A0A1M5Z4Q5"/>
<organism evidence="9 10">
    <name type="scientific">Clostridium intestinale DSM 6191</name>
    <dbReference type="NCBI Taxonomy" id="1121320"/>
    <lineage>
        <taxon>Bacteria</taxon>
        <taxon>Bacillati</taxon>
        <taxon>Bacillota</taxon>
        <taxon>Clostridia</taxon>
        <taxon>Eubacteriales</taxon>
        <taxon>Clostridiaceae</taxon>
        <taxon>Clostridium</taxon>
    </lineage>
</organism>
<dbReference type="InterPro" id="IPR003689">
    <property type="entry name" value="ZIP"/>
</dbReference>
<evidence type="ECO:0000256" key="6">
    <source>
        <dbReference type="ARBA" id="ARBA00022989"/>
    </source>
</evidence>
<keyword evidence="5" id="KW-0862">Zinc</keyword>
<gene>
    <name evidence="9" type="ORF">SAMN02745941_02599</name>
</gene>
<keyword evidence="7 8" id="KW-0472">Membrane</keyword>
<keyword evidence="3" id="KW-1003">Cell membrane</keyword>
<name>A0A1M5Z4Q5_9CLOT</name>
<feature type="transmembrane region" description="Helical" evidence="8">
    <location>
        <begin position="71"/>
        <end position="91"/>
    </location>
</feature>
<evidence type="ECO:0000256" key="7">
    <source>
        <dbReference type="ARBA" id="ARBA00023136"/>
    </source>
</evidence>
<evidence type="ECO:0000256" key="3">
    <source>
        <dbReference type="ARBA" id="ARBA00022475"/>
    </source>
</evidence>
<feature type="transmembrane region" description="Helical" evidence="8">
    <location>
        <begin position="214"/>
        <end position="234"/>
    </location>
</feature>
<dbReference type="EMBL" id="FQXU01000007">
    <property type="protein sequence ID" value="SHI19255.1"/>
    <property type="molecule type" value="Genomic_DNA"/>
</dbReference>
<evidence type="ECO:0000313" key="9">
    <source>
        <dbReference type="EMBL" id="SHI19255.1"/>
    </source>
</evidence>
<sequence>MENYNPILLALIATLFTWGITALGAAVVFFFKDINKKVLNAMLGFAAGIMIAASFWSLLKPSIEMAEEMGIVPWIPAVIGFLLGGFFLRVVDKFLPHLHLDKGEGEEEGVKTSLKRSILLVLAITLHNIPEGLAVGVAFGALADGGSGATLASAIALALGIGLQNFPEGAAVSVPLRREGLSRWKSFMFGQLSGVVEPISGVIGAVLVLTMKGILPYALAFAAGAMIFVVVEELIPESQADSGSDIATMGTILGFAVMMLLDVALG</sequence>
<feature type="transmembrane region" description="Helical" evidence="8">
    <location>
        <begin position="118"/>
        <end position="142"/>
    </location>
</feature>
<protein>
    <submittedName>
        <fullName evidence="9">Zinc transporter, ZIP family</fullName>
    </submittedName>
</protein>
<reference evidence="9 10" key="1">
    <citation type="submission" date="2016-11" db="EMBL/GenBank/DDBJ databases">
        <authorList>
            <person name="Jaros S."/>
            <person name="Januszkiewicz K."/>
            <person name="Wedrychowicz H."/>
        </authorList>
    </citation>
    <scope>NUCLEOTIDE SEQUENCE [LARGE SCALE GENOMIC DNA]</scope>
    <source>
        <strain evidence="9 10">DSM 6191</strain>
    </source>
</reference>
<accession>A0A1M5Z4Q5</accession>
<dbReference type="GO" id="GO:0005385">
    <property type="term" value="F:zinc ion transmembrane transporter activity"/>
    <property type="evidence" value="ECO:0007669"/>
    <property type="project" value="TreeGrafter"/>
</dbReference>
<dbReference type="GO" id="GO:0005886">
    <property type="term" value="C:plasma membrane"/>
    <property type="evidence" value="ECO:0007669"/>
    <property type="project" value="UniProtKB-SubCell"/>
</dbReference>
<comment type="similarity">
    <text evidence="2">Belongs to the ZIP transporter (TC 2.A.5) family.</text>
</comment>
<feature type="transmembrane region" description="Helical" evidence="8">
    <location>
        <begin position="246"/>
        <end position="265"/>
    </location>
</feature>
<feature type="transmembrane region" description="Helical" evidence="8">
    <location>
        <begin position="148"/>
        <end position="166"/>
    </location>
</feature>
<keyword evidence="4 8" id="KW-0812">Transmembrane</keyword>
<feature type="transmembrane region" description="Helical" evidence="8">
    <location>
        <begin position="38"/>
        <end position="59"/>
    </location>
</feature>